<name>A0A835CCZ4_9FABA</name>
<reference evidence="1" key="1">
    <citation type="submission" date="2020-09" db="EMBL/GenBank/DDBJ databases">
        <title>Genome-Enabled Discovery of Anthraquinone Biosynthesis in Senna tora.</title>
        <authorList>
            <person name="Kang S.-H."/>
            <person name="Pandey R.P."/>
            <person name="Lee C.-M."/>
            <person name="Sim J.-S."/>
            <person name="Jeong J.-T."/>
            <person name="Choi B.-S."/>
            <person name="Jung M."/>
            <person name="Ginzburg D."/>
            <person name="Zhao K."/>
            <person name="Won S.Y."/>
            <person name="Oh T.-J."/>
            <person name="Yu Y."/>
            <person name="Kim N.-H."/>
            <person name="Lee O.R."/>
            <person name="Lee T.-H."/>
            <person name="Bashyal P."/>
            <person name="Kim T.-S."/>
            <person name="Lee W.-H."/>
            <person name="Kawkins C."/>
            <person name="Kim C.-K."/>
            <person name="Kim J.S."/>
            <person name="Ahn B.O."/>
            <person name="Rhee S.Y."/>
            <person name="Sohng J.K."/>
        </authorList>
    </citation>
    <scope>NUCLEOTIDE SEQUENCE</scope>
    <source>
        <tissue evidence="1">Leaf</tissue>
    </source>
</reference>
<dbReference type="EMBL" id="JAAIUW010000003">
    <property type="protein sequence ID" value="KAF7838406.1"/>
    <property type="molecule type" value="Genomic_DNA"/>
</dbReference>
<keyword evidence="2" id="KW-1185">Reference proteome</keyword>
<dbReference type="Proteomes" id="UP000634136">
    <property type="component" value="Unassembled WGS sequence"/>
</dbReference>
<gene>
    <name evidence="1" type="ORF">G2W53_006888</name>
</gene>
<protein>
    <submittedName>
        <fullName evidence="1">RING-H2 finger protein ATL13</fullName>
    </submittedName>
</protein>
<dbReference type="AlphaFoldDB" id="A0A835CCZ4"/>
<evidence type="ECO:0000313" key="1">
    <source>
        <dbReference type="EMBL" id="KAF7838406.1"/>
    </source>
</evidence>
<proteinExistence type="predicted"/>
<evidence type="ECO:0000313" key="2">
    <source>
        <dbReference type="Proteomes" id="UP000634136"/>
    </source>
</evidence>
<accession>A0A835CCZ4</accession>
<organism evidence="1 2">
    <name type="scientific">Senna tora</name>
    <dbReference type="NCBI Taxonomy" id="362788"/>
    <lineage>
        <taxon>Eukaryota</taxon>
        <taxon>Viridiplantae</taxon>
        <taxon>Streptophyta</taxon>
        <taxon>Embryophyta</taxon>
        <taxon>Tracheophyta</taxon>
        <taxon>Spermatophyta</taxon>
        <taxon>Magnoliopsida</taxon>
        <taxon>eudicotyledons</taxon>
        <taxon>Gunneridae</taxon>
        <taxon>Pentapetalae</taxon>
        <taxon>rosids</taxon>
        <taxon>fabids</taxon>
        <taxon>Fabales</taxon>
        <taxon>Fabaceae</taxon>
        <taxon>Caesalpinioideae</taxon>
        <taxon>Cassia clade</taxon>
        <taxon>Senna</taxon>
    </lineage>
</organism>
<comment type="caution">
    <text evidence="1">The sequence shown here is derived from an EMBL/GenBank/DDBJ whole genome shotgun (WGS) entry which is preliminary data.</text>
</comment>
<sequence>MILLLSVLDTTMGSSVILYKKPEEVVHGILCLCDDENSSLQVTISNTIKKQASRKLALPLTLEHRSAMSECESKFTRDFRFTRFDATRIAQGSGIGTAGAAMGRIIDECFSISKIWIWRN</sequence>